<evidence type="ECO:0000259" key="3">
    <source>
        <dbReference type="Pfam" id="PF02894"/>
    </source>
</evidence>
<dbReference type="InterPro" id="IPR004104">
    <property type="entry name" value="Gfo/Idh/MocA-like_OxRdtase_C"/>
</dbReference>
<dbReference type="Pfam" id="PF01408">
    <property type="entry name" value="GFO_IDH_MocA"/>
    <property type="match status" value="1"/>
</dbReference>
<dbReference type="SUPFAM" id="SSF51735">
    <property type="entry name" value="NAD(P)-binding Rossmann-fold domains"/>
    <property type="match status" value="1"/>
</dbReference>
<evidence type="ECO:0000313" key="4">
    <source>
        <dbReference type="EMBL" id="TBL73886.1"/>
    </source>
</evidence>
<comment type="caution">
    <text evidence="4">The sequence shown here is derived from an EMBL/GenBank/DDBJ whole genome shotgun (WGS) entry which is preliminary data.</text>
</comment>
<dbReference type="PANTHER" id="PTHR43249">
    <property type="entry name" value="UDP-N-ACETYL-2-AMINO-2-DEOXY-D-GLUCURONATE OXIDASE"/>
    <property type="match status" value="1"/>
</dbReference>
<dbReference type="Proteomes" id="UP000293142">
    <property type="component" value="Unassembled WGS sequence"/>
</dbReference>
<dbReference type="Gene3D" id="3.40.50.720">
    <property type="entry name" value="NAD(P)-binding Rossmann-like Domain"/>
    <property type="match status" value="1"/>
</dbReference>
<gene>
    <name evidence="4" type="ORF">EYB31_25585</name>
</gene>
<dbReference type="OrthoDB" id="2516106at2"/>
<reference evidence="4 5" key="1">
    <citation type="submission" date="2019-02" db="EMBL/GenBank/DDBJ databases">
        <title>Paenibacillus sp. nov., isolated from surface-sterilized tissue of Thalictrum simplex L.</title>
        <authorList>
            <person name="Tuo L."/>
        </authorList>
    </citation>
    <scope>NUCLEOTIDE SEQUENCE [LARGE SCALE GENOMIC DNA]</scope>
    <source>
        <strain evidence="4 5">N2SHLJ1</strain>
    </source>
</reference>
<dbReference type="InterPro" id="IPR052515">
    <property type="entry name" value="Gfo/Idh/MocA_Oxidoreductase"/>
</dbReference>
<keyword evidence="5" id="KW-1185">Reference proteome</keyword>
<comment type="similarity">
    <text evidence="1">Belongs to the Gfo/Idh/MocA family.</text>
</comment>
<protein>
    <submittedName>
        <fullName evidence="4">Gfo/Idh/MocA family oxidoreductase</fullName>
    </submittedName>
</protein>
<sequence length="343" mass="37599">MAVGGEDKMDGVKLCIVGAGNLASKRIYPYIAAAGGKLVGVCDLDEEKAKLKAFLYGGSAYTDALEMVSREKPDCIIICIGPEQHYALSKEMMRLGIPVYTEKPPAPAAAGALELARLSNETGVLCTTAFKKRYNTVYSRAKQWLSGFDSSRYVSLSVDYCSDFYKNTTPRNEFLLDFAIHLIDVTAYLYGDAKEVFCFSKGMDAYAASIKFANGAVGSLNFNDARSFTVPTEEVEISVEGSNFMTIRNSSFWRITENGKPAEWREPSTFVSNGDSGNDTGHFAEIADFFAAVREGRTTRSNIYESYKSMVLYEAIKRSAETGQLISVQYEKVGGVVDEPANA</sequence>
<evidence type="ECO:0000313" key="5">
    <source>
        <dbReference type="Proteomes" id="UP000293142"/>
    </source>
</evidence>
<dbReference type="InterPro" id="IPR000683">
    <property type="entry name" value="Gfo/Idh/MocA-like_OxRdtase_N"/>
</dbReference>
<organism evidence="4 5">
    <name type="scientific">Paenibacillus thalictri</name>
    <dbReference type="NCBI Taxonomy" id="2527873"/>
    <lineage>
        <taxon>Bacteria</taxon>
        <taxon>Bacillati</taxon>
        <taxon>Bacillota</taxon>
        <taxon>Bacilli</taxon>
        <taxon>Bacillales</taxon>
        <taxon>Paenibacillaceae</taxon>
        <taxon>Paenibacillus</taxon>
    </lineage>
</organism>
<dbReference type="InterPro" id="IPR036291">
    <property type="entry name" value="NAD(P)-bd_dom_sf"/>
</dbReference>
<dbReference type="PANTHER" id="PTHR43249:SF1">
    <property type="entry name" value="D-GLUCOSIDE 3-DEHYDROGENASE"/>
    <property type="match status" value="1"/>
</dbReference>
<feature type="domain" description="Gfo/Idh/MocA-like oxidoreductase C-terminal" evidence="3">
    <location>
        <begin position="174"/>
        <end position="326"/>
    </location>
</feature>
<dbReference type="EMBL" id="SIRE01000020">
    <property type="protein sequence ID" value="TBL73886.1"/>
    <property type="molecule type" value="Genomic_DNA"/>
</dbReference>
<dbReference type="AlphaFoldDB" id="A0A4Q9DJ47"/>
<dbReference type="Gene3D" id="3.30.360.10">
    <property type="entry name" value="Dihydrodipicolinate Reductase, domain 2"/>
    <property type="match status" value="1"/>
</dbReference>
<feature type="domain" description="Gfo/Idh/MocA-like oxidoreductase N-terminal" evidence="2">
    <location>
        <begin position="13"/>
        <end position="129"/>
    </location>
</feature>
<accession>A0A4Q9DJ47</accession>
<dbReference type="Pfam" id="PF02894">
    <property type="entry name" value="GFO_IDH_MocA_C"/>
    <property type="match status" value="1"/>
</dbReference>
<proteinExistence type="inferred from homology"/>
<evidence type="ECO:0000259" key="2">
    <source>
        <dbReference type="Pfam" id="PF01408"/>
    </source>
</evidence>
<name>A0A4Q9DJ47_9BACL</name>
<dbReference type="GO" id="GO:0000166">
    <property type="term" value="F:nucleotide binding"/>
    <property type="evidence" value="ECO:0007669"/>
    <property type="project" value="InterPro"/>
</dbReference>
<dbReference type="SUPFAM" id="SSF55347">
    <property type="entry name" value="Glyceraldehyde-3-phosphate dehydrogenase-like, C-terminal domain"/>
    <property type="match status" value="1"/>
</dbReference>
<evidence type="ECO:0000256" key="1">
    <source>
        <dbReference type="ARBA" id="ARBA00010928"/>
    </source>
</evidence>